<evidence type="ECO:0000313" key="1">
    <source>
        <dbReference type="WBParaSite" id="ASIM_0001665701-mRNA-1"/>
    </source>
</evidence>
<sequence>LVSHSVNLSSLPFSLPFTSTAFDGRKVPQELRQHSHINIRLNRISNQR</sequence>
<dbReference type="AlphaFoldDB" id="A0A0M3K6R6"/>
<accession>A0A0M3K6R6</accession>
<reference evidence="1" key="1">
    <citation type="submission" date="2017-02" db="UniProtKB">
        <authorList>
            <consortium name="WormBaseParasite"/>
        </authorList>
    </citation>
    <scope>IDENTIFICATION</scope>
</reference>
<protein>
    <submittedName>
        <fullName evidence="1">Ovule protein</fullName>
    </submittedName>
</protein>
<proteinExistence type="predicted"/>
<dbReference type="WBParaSite" id="ASIM_0001665701-mRNA-1">
    <property type="protein sequence ID" value="ASIM_0001665701-mRNA-1"/>
    <property type="gene ID" value="ASIM_0001665701"/>
</dbReference>
<organism evidence="1">
    <name type="scientific">Anisakis simplex</name>
    <name type="common">Herring worm</name>
    <dbReference type="NCBI Taxonomy" id="6269"/>
    <lineage>
        <taxon>Eukaryota</taxon>
        <taxon>Metazoa</taxon>
        <taxon>Ecdysozoa</taxon>
        <taxon>Nematoda</taxon>
        <taxon>Chromadorea</taxon>
        <taxon>Rhabditida</taxon>
        <taxon>Spirurina</taxon>
        <taxon>Ascaridomorpha</taxon>
        <taxon>Ascaridoidea</taxon>
        <taxon>Anisakidae</taxon>
        <taxon>Anisakis</taxon>
        <taxon>Anisakis simplex complex</taxon>
    </lineage>
</organism>
<name>A0A0M3K6R6_ANISI</name>